<feature type="region of interest" description="Disordered" evidence="4">
    <location>
        <begin position="1"/>
        <end position="25"/>
    </location>
</feature>
<dbReference type="Pfam" id="PF02954">
    <property type="entry name" value="HTH_8"/>
    <property type="match status" value="1"/>
</dbReference>
<dbReference type="GO" id="GO:0043565">
    <property type="term" value="F:sequence-specific DNA binding"/>
    <property type="evidence" value="ECO:0007669"/>
    <property type="project" value="InterPro"/>
</dbReference>
<proteinExistence type="inferred from homology"/>
<dbReference type="InterPro" id="IPR002197">
    <property type="entry name" value="HTH_Fis"/>
</dbReference>
<evidence type="ECO:0000256" key="4">
    <source>
        <dbReference type="SAM" id="MobiDB-lite"/>
    </source>
</evidence>
<dbReference type="PRINTS" id="PR01591">
    <property type="entry name" value="DNABINDNGFIS"/>
</dbReference>
<evidence type="ECO:0000313" key="7">
    <source>
        <dbReference type="EMBL" id="VFK34207.1"/>
    </source>
</evidence>
<feature type="compositionally biased region" description="Basic and acidic residues" evidence="4">
    <location>
        <begin position="1"/>
        <end position="22"/>
    </location>
</feature>
<keyword evidence="2" id="KW-0238">DNA-binding</keyword>
<dbReference type="AlphaFoldDB" id="A0A450XKN7"/>
<dbReference type="PIRSF" id="PIRSF002097">
    <property type="entry name" value="DNA-binding_Fis"/>
    <property type="match status" value="1"/>
</dbReference>
<dbReference type="InterPro" id="IPR005412">
    <property type="entry name" value="Fis_DNA-bd"/>
</dbReference>
<feature type="domain" description="DNA binding HTH" evidence="5">
    <location>
        <begin position="55"/>
        <end position="93"/>
    </location>
</feature>
<dbReference type="EMBL" id="CAADGH010000057">
    <property type="protein sequence ID" value="VFK76461.1"/>
    <property type="molecule type" value="Genomic_DNA"/>
</dbReference>
<dbReference type="PANTHER" id="PTHR47918">
    <property type="entry name" value="DNA-BINDING PROTEIN FIS"/>
    <property type="match status" value="1"/>
</dbReference>
<evidence type="ECO:0000313" key="6">
    <source>
        <dbReference type="EMBL" id="VFK29789.1"/>
    </source>
</evidence>
<dbReference type="EMBL" id="CAADFO010000054">
    <property type="protein sequence ID" value="VFK29789.1"/>
    <property type="molecule type" value="Genomic_DNA"/>
</dbReference>
<organism evidence="6">
    <name type="scientific">Candidatus Kentrum sp. MB</name>
    <dbReference type="NCBI Taxonomy" id="2138164"/>
    <lineage>
        <taxon>Bacteria</taxon>
        <taxon>Pseudomonadati</taxon>
        <taxon>Pseudomonadota</taxon>
        <taxon>Gammaproteobacteria</taxon>
        <taxon>Candidatus Kentrum</taxon>
    </lineage>
</organism>
<sequence length="98" mass="11201">MALDETEHQQENDGQWHDRKEPGPPLRECVRSAVESYFLHLDGYAPFGLYKMVVNEVEGPLLEIALQQARGNYSRAADILGINRATLRKKLKQHRITA</sequence>
<evidence type="ECO:0000313" key="8">
    <source>
        <dbReference type="EMBL" id="VFK76461.1"/>
    </source>
</evidence>
<dbReference type="GO" id="GO:0006355">
    <property type="term" value="P:regulation of DNA-templated transcription"/>
    <property type="evidence" value="ECO:0007669"/>
    <property type="project" value="InterPro"/>
</dbReference>
<dbReference type="SUPFAM" id="SSF46689">
    <property type="entry name" value="Homeodomain-like"/>
    <property type="match status" value="1"/>
</dbReference>
<gene>
    <name evidence="6" type="ORF">BECKMB1821G_GA0114241_10542</name>
    <name evidence="8" type="ORF">BECKMB1821H_GA0114242_105719</name>
    <name evidence="7" type="ORF">BECKMB1821I_GA0114274_106411</name>
</gene>
<reference evidence="6" key="1">
    <citation type="submission" date="2019-02" db="EMBL/GenBank/DDBJ databases">
        <authorList>
            <person name="Gruber-Vodicka R. H."/>
            <person name="Seah K. B. B."/>
        </authorList>
    </citation>
    <scope>NUCLEOTIDE SEQUENCE</scope>
    <source>
        <strain evidence="6">BECK_BZ197</strain>
        <strain evidence="8">BECK_BZ198</strain>
        <strain evidence="7">BECK_BZ199</strain>
    </source>
</reference>
<dbReference type="InterPro" id="IPR050207">
    <property type="entry name" value="Trans_regulatory_Fis"/>
</dbReference>
<dbReference type="PRINTS" id="PR01590">
    <property type="entry name" value="HTHFIS"/>
</dbReference>
<evidence type="ECO:0000256" key="3">
    <source>
        <dbReference type="ARBA" id="ARBA00029540"/>
    </source>
</evidence>
<evidence type="ECO:0000256" key="1">
    <source>
        <dbReference type="ARBA" id="ARBA00008559"/>
    </source>
</evidence>
<protein>
    <recommendedName>
        <fullName evidence="3">Putative Fis-like DNA-binding protein</fullName>
    </recommendedName>
</protein>
<evidence type="ECO:0000256" key="2">
    <source>
        <dbReference type="ARBA" id="ARBA00023125"/>
    </source>
</evidence>
<comment type="similarity">
    <text evidence="1">Belongs to the transcriptional regulatory Fis family.</text>
</comment>
<dbReference type="PANTHER" id="PTHR47918:SF1">
    <property type="entry name" value="DNA-BINDING PROTEIN FIS"/>
    <property type="match status" value="1"/>
</dbReference>
<evidence type="ECO:0000259" key="5">
    <source>
        <dbReference type="Pfam" id="PF02954"/>
    </source>
</evidence>
<name>A0A450XKN7_9GAMM</name>
<accession>A0A450XKN7</accession>
<dbReference type="InterPro" id="IPR009057">
    <property type="entry name" value="Homeodomain-like_sf"/>
</dbReference>
<dbReference type="EMBL" id="CAADFQ010000064">
    <property type="protein sequence ID" value="VFK34207.1"/>
    <property type="molecule type" value="Genomic_DNA"/>
</dbReference>
<dbReference type="Gene3D" id="1.10.10.60">
    <property type="entry name" value="Homeodomain-like"/>
    <property type="match status" value="1"/>
</dbReference>